<dbReference type="OrthoDB" id="6118114at2"/>
<dbReference type="STRING" id="1348114.OM33_06025"/>
<feature type="transmembrane region" description="Helical" evidence="1">
    <location>
        <begin position="21"/>
        <end position="43"/>
    </location>
</feature>
<dbReference type="RefSeq" id="WP_038639988.1">
    <property type="nucleotide sequence ID" value="NZ_CP009888.1"/>
</dbReference>
<sequence>MKLQEINKTRYRNHLNKVIAGCIAALVMGSLGIAQALIAVFPSEQGSHFHWNLAGVVVTCLLIASVLKKYKHHDFMTEVTYVWELKKQLNYITRKMRKLKAAVDQGDVVAMQIINYSYAGSRQLWQLDDNTITMEELSVWQAELDAKAREVNVTLDANKFDPQSLTNY</sequence>
<keyword evidence="3" id="KW-1185">Reference proteome</keyword>
<keyword evidence="1" id="KW-0472">Membrane</keyword>
<accession>A0A0A7EDK0</accession>
<evidence type="ECO:0008006" key="4">
    <source>
        <dbReference type="Google" id="ProtNLM"/>
    </source>
</evidence>
<keyword evidence="1" id="KW-1133">Transmembrane helix</keyword>
<dbReference type="InterPro" id="IPR021438">
    <property type="entry name" value="DUF3087"/>
</dbReference>
<evidence type="ECO:0000313" key="2">
    <source>
        <dbReference type="EMBL" id="AIY64750.1"/>
    </source>
</evidence>
<dbReference type="Pfam" id="PF11286">
    <property type="entry name" value="DUF3087"/>
    <property type="match status" value="1"/>
</dbReference>
<dbReference type="AlphaFoldDB" id="A0A0A7EDK0"/>
<keyword evidence="1" id="KW-0812">Transmembrane</keyword>
<name>A0A0A7EDK0_9GAMM</name>
<evidence type="ECO:0000313" key="3">
    <source>
        <dbReference type="Proteomes" id="UP000030341"/>
    </source>
</evidence>
<dbReference type="eggNOG" id="ENOG502ZZ0F">
    <property type="taxonomic scope" value="Bacteria"/>
</dbReference>
<dbReference type="Proteomes" id="UP000030341">
    <property type="component" value="Chromosome 1"/>
</dbReference>
<organism evidence="2 3">
    <name type="scientific">Pseudoalteromonas piratica</name>
    <dbReference type="NCBI Taxonomy" id="1348114"/>
    <lineage>
        <taxon>Bacteria</taxon>
        <taxon>Pseudomonadati</taxon>
        <taxon>Pseudomonadota</taxon>
        <taxon>Gammaproteobacteria</taxon>
        <taxon>Alteromonadales</taxon>
        <taxon>Pseudoalteromonadaceae</taxon>
        <taxon>Pseudoalteromonas</taxon>
    </lineage>
</organism>
<gene>
    <name evidence="2" type="ORF">OM33_06025</name>
</gene>
<dbReference type="EMBL" id="CP009888">
    <property type="protein sequence ID" value="AIY64750.1"/>
    <property type="molecule type" value="Genomic_DNA"/>
</dbReference>
<dbReference type="KEGG" id="pseo:OM33_06025"/>
<evidence type="ECO:0000256" key="1">
    <source>
        <dbReference type="SAM" id="Phobius"/>
    </source>
</evidence>
<protein>
    <recommendedName>
        <fullName evidence="4">DUF3087 domain-containing protein</fullName>
    </recommendedName>
</protein>
<dbReference type="HOGENOM" id="CLU_131508_1_0_6"/>
<reference evidence="2 3" key="1">
    <citation type="submission" date="2014-11" db="EMBL/GenBank/DDBJ databases">
        <title>Complete Genome Sequence of Pseudoalteromonas sp. Strain OCN003 Isolated from Kaneohe Bay, Oahu, Hawaii.</title>
        <authorList>
            <person name="Beurmann S."/>
            <person name="Videau P."/>
            <person name="Ushijima B."/>
            <person name="Smith A.M."/>
            <person name="Aeby G.S."/>
            <person name="Callahan S.M."/>
            <person name="Belcaid M."/>
        </authorList>
    </citation>
    <scope>NUCLEOTIDE SEQUENCE [LARGE SCALE GENOMIC DNA]</scope>
    <source>
        <strain evidence="2 3">OCN003</strain>
    </source>
</reference>
<proteinExistence type="predicted"/>
<feature type="transmembrane region" description="Helical" evidence="1">
    <location>
        <begin position="49"/>
        <end position="67"/>
    </location>
</feature>